<evidence type="ECO:0000313" key="2">
    <source>
        <dbReference type="Proteomes" id="UP001230051"/>
    </source>
</evidence>
<name>A0AAD8GKG9_ACIOX</name>
<comment type="caution">
    <text evidence="1">The sequence shown here is derived from an EMBL/GenBank/DDBJ whole genome shotgun (WGS) entry which is preliminary data.</text>
</comment>
<gene>
    <name evidence="1" type="ORF">AOXY_G996</name>
</gene>
<dbReference type="Proteomes" id="UP001230051">
    <property type="component" value="Unassembled WGS sequence"/>
</dbReference>
<proteinExistence type="predicted"/>
<accession>A0AAD8GKG9</accession>
<protein>
    <submittedName>
        <fullName evidence="1">Uncharacterized protein</fullName>
    </submittedName>
</protein>
<dbReference type="AlphaFoldDB" id="A0AAD8GKG9"/>
<organism evidence="1 2">
    <name type="scientific">Acipenser oxyrinchus oxyrinchus</name>
    <dbReference type="NCBI Taxonomy" id="40147"/>
    <lineage>
        <taxon>Eukaryota</taxon>
        <taxon>Metazoa</taxon>
        <taxon>Chordata</taxon>
        <taxon>Craniata</taxon>
        <taxon>Vertebrata</taxon>
        <taxon>Euteleostomi</taxon>
        <taxon>Actinopterygii</taxon>
        <taxon>Chondrostei</taxon>
        <taxon>Acipenseriformes</taxon>
        <taxon>Acipenseridae</taxon>
        <taxon>Acipenser</taxon>
    </lineage>
</organism>
<reference evidence="1" key="1">
    <citation type="submission" date="2022-02" db="EMBL/GenBank/DDBJ databases">
        <title>Atlantic sturgeon de novo genome assembly.</title>
        <authorList>
            <person name="Stock M."/>
            <person name="Klopp C."/>
            <person name="Guiguen Y."/>
            <person name="Cabau C."/>
            <person name="Parinello H."/>
            <person name="Santidrian Yebra-Pimentel E."/>
            <person name="Kuhl H."/>
            <person name="Dirks R.P."/>
            <person name="Guessner J."/>
            <person name="Wuertz S."/>
            <person name="Du K."/>
            <person name="Schartl M."/>
        </authorList>
    </citation>
    <scope>NUCLEOTIDE SEQUENCE</scope>
    <source>
        <strain evidence="1">STURGEONOMICS-FGT-2020</strain>
        <tissue evidence="1">Whole blood</tissue>
    </source>
</reference>
<keyword evidence="2" id="KW-1185">Reference proteome</keyword>
<dbReference type="EMBL" id="JAGXEW010000001">
    <property type="protein sequence ID" value="KAK1176161.1"/>
    <property type="molecule type" value="Genomic_DNA"/>
</dbReference>
<evidence type="ECO:0000313" key="1">
    <source>
        <dbReference type="EMBL" id="KAK1176161.1"/>
    </source>
</evidence>
<sequence length="115" mass="13153">MPWTILPRRHQLYAVESRKEKAGCSGEQSAILPKSLEVNRDEGQGDLQQRLMHYKELNETLRIELWNVGEEEGGKPGGLWRAEWWLFEKDSLVAEGTWETPGYLHNSTSRGSLSA</sequence>